<evidence type="ECO:0000313" key="3">
    <source>
        <dbReference type="EMBL" id="GAA4970583.1"/>
    </source>
</evidence>
<dbReference type="PRINTS" id="PR01483">
    <property type="entry name" value="FASYNTHASE"/>
</dbReference>
<organism evidence="3 4">
    <name type="scientific">Kineococcus glutinatus</name>
    <dbReference type="NCBI Taxonomy" id="1070872"/>
    <lineage>
        <taxon>Bacteria</taxon>
        <taxon>Bacillati</taxon>
        <taxon>Actinomycetota</taxon>
        <taxon>Actinomycetes</taxon>
        <taxon>Kineosporiales</taxon>
        <taxon>Kineosporiaceae</taxon>
        <taxon>Kineococcus</taxon>
    </lineage>
</organism>
<feature type="domain" description="MaoC-like" evidence="2">
    <location>
        <begin position="29"/>
        <end position="131"/>
    </location>
</feature>
<dbReference type="PANTHER" id="PTHR43841">
    <property type="entry name" value="3-HYDROXYACYL-THIOESTER DEHYDRATASE HTDX-RELATED"/>
    <property type="match status" value="1"/>
</dbReference>
<dbReference type="CDD" id="cd03453">
    <property type="entry name" value="SAV4209_like"/>
    <property type="match status" value="1"/>
</dbReference>
<evidence type="ECO:0000259" key="2">
    <source>
        <dbReference type="Pfam" id="PF01575"/>
    </source>
</evidence>
<dbReference type="RefSeq" id="WP_425560110.1">
    <property type="nucleotide sequence ID" value="NZ_BAABIL010000133.1"/>
</dbReference>
<dbReference type="EMBL" id="BAABIL010000133">
    <property type="protein sequence ID" value="GAA4970583.1"/>
    <property type="molecule type" value="Genomic_DNA"/>
</dbReference>
<accession>A0ABP9HH70</accession>
<dbReference type="PANTHER" id="PTHR43841:SF3">
    <property type="entry name" value="(3R)-HYDROXYACYL-ACP DEHYDRATASE SUBUNIT HADB"/>
    <property type="match status" value="1"/>
</dbReference>
<dbReference type="SUPFAM" id="SSF54637">
    <property type="entry name" value="Thioesterase/thiol ester dehydrase-isomerase"/>
    <property type="match status" value="1"/>
</dbReference>
<dbReference type="InterPro" id="IPR029069">
    <property type="entry name" value="HotDog_dom_sf"/>
</dbReference>
<dbReference type="Gene3D" id="3.10.129.10">
    <property type="entry name" value="Hotdog Thioesterase"/>
    <property type="match status" value="1"/>
</dbReference>
<comment type="similarity">
    <text evidence="1">Belongs to the enoyl-CoA hydratase/isomerase family.</text>
</comment>
<dbReference type="InterPro" id="IPR002539">
    <property type="entry name" value="MaoC-like_dom"/>
</dbReference>
<sequence length="152" mass="16071">MSSTADDGTTVAPRPTFEAAAVGDALPPRTLHVTRADLVRYAGVSGDRNPIHWDERFARSVGLPDVIAHGMYTMALAGQVVADWAGDPGAVVEYGTRFTNPVVVDHERGADVLVEGAVAARDEDTRTVRVELVVTSAGAKVLGRARAVVRLP</sequence>
<reference evidence="4" key="1">
    <citation type="journal article" date="2019" name="Int. J. Syst. Evol. Microbiol.">
        <title>The Global Catalogue of Microorganisms (GCM) 10K type strain sequencing project: providing services to taxonomists for standard genome sequencing and annotation.</title>
        <authorList>
            <consortium name="The Broad Institute Genomics Platform"/>
            <consortium name="The Broad Institute Genome Sequencing Center for Infectious Disease"/>
            <person name="Wu L."/>
            <person name="Ma J."/>
        </authorList>
    </citation>
    <scope>NUCLEOTIDE SEQUENCE [LARGE SCALE GENOMIC DNA]</scope>
    <source>
        <strain evidence="4">JCM 18126</strain>
    </source>
</reference>
<name>A0ABP9HH70_9ACTN</name>
<evidence type="ECO:0000256" key="1">
    <source>
        <dbReference type="ARBA" id="ARBA00005254"/>
    </source>
</evidence>
<keyword evidence="4" id="KW-1185">Reference proteome</keyword>
<protein>
    <submittedName>
        <fullName evidence="3">MaoC family dehydratase</fullName>
    </submittedName>
</protein>
<proteinExistence type="inferred from homology"/>
<dbReference type="Pfam" id="PF01575">
    <property type="entry name" value="MaoC_dehydratas"/>
    <property type="match status" value="1"/>
</dbReference>
<gene>
    <name evidence="3" type="ORF">GCM10023225_10720</name>
</gene>
<dbReference type="InterPro" id="IPR003965">
    <property type="entry name" value="Fatty_acid_synthase"/>
</dbReference>
<comment type="caution">
    <text evidence="3">The sequence shown here is derived from an EMBL/GenBank/DDBJ whole genome shotgun (WGS) entry which is preliminary data.</text>
</comment>
<evidence type="ECO:0000313" key="4">
    <source>
        <dbReference type="Proteomes" id="UP001501195"/>
    </source>
</evidence>
<dbReference type="Proteomes" id="UP001501195">
    <property type="component" value="Unassembled WGS sequence"/>
</dbReference>